<dbReference type="AlphaFoldDB" id="A0A9N7NHK9"/>
<evidence type="ECO:0000313" key="3">
    <source>
        <dbReference type="EMBL" id="CAA0830675.1"/>
    </source>
</evidence>
<dbReference type="Pfam" id="PF03140">
    <property type="entry name" value="DUF247"/>
    <property type="match status" value="1"/>
</dbReference>
<protein>
    <submittedName>
        <fullName evidence="3">Uncharacterized protein</fullName>
    </submittedName>
</protein>
<evidence type="ECO:0000313" key="4">
    <source>
        <dbReference type="Proteomes" id="UP001153555"/>
    </source>
</evidence>
<dbReference type="EMBL" id="CACSLK010027831">
    <property type="protein sequence ID" value="CAA0830675.1"/>
    <property type="molecule type" value="Genomic_DNA"/>
</dbReference>
<dbReference type="OrthoDB" id="672127at2759"/>
<feature type="transmembrane region" description="Helical" evidence="2">
    <location>
        <begin position="428"/>
        <end position="452"/>
    </location>
</feature>
<dbReference type="Proteomes" id="UP001153555">
    <property type="component" value="Unassembled WGS sequence"/>
</dbReference>
<name>A0A9N7NHK9_STRHE</name>
<gene>
    <name evidence="3" type="ORF">SHERM_26067</name>
</gene>
<reference evidence="3" key="1">
    <citation type="submission" date="2019-12" db="EMBL/GenBank/DDBJ databases">
        <authorList>
            <person name="Scholes J."/>
        </authorList>
    </citation>
    <scope>NUCLEOTIDE SEQUENCE</scope>
</reference>
<feature type="coiled-coil region" evidence="1">
    <location>
        <begin position="224"/>
        <end position="251"/>
    </location>
</feature>
<organism evidence="3 4">
    <name type="scientific">Striga hermonthica</name>
    <name type="common">Purple witchweed</name>
    <name type="synonym">Buchnera hermonthica</name>
    <dbReference type="NCBI Taxonomy" id="68872"/>
    <lineage>
        <taxon>Eukaryota</taxon>
        <taxon>Viridiplantae</taxon>
        <taxon>Streptophyta</taxon>
        <taxon>Embryophyta</taxon>
        <taxon>Tracheophyta</taxon>
        <taxon>Spermatophyta</taxon>
        <taxon>Magnoliopsida</taxon>
        <taxon>eudicotyledons</taxon>
        <taxon>Gunneridae</taxon>
        <taxon>Pentapetalae</taxon>
        <taxon>asterids</taxon>
        <taxon>lamiids</taxon>
        <taxon>Lamiales</taxon>
        <taxon>Orobanchaceae</taxon>
        <taxon>Buchnereae</taxon>
        <taxon>Striga</taxon>
    </lineage>
</organism>
<keyword evidence="2" id="KW-1133">Transmembrane helix</keyword>
<dbReference type="PANTHER" id="PTHR31170:SF25">
    <property type="entry name" value="BNAA09G04570D PROTEIN"/>
    <property type="match status" value="1"/>
</dbReference>
<dbReference type="InterPro" id="IPR004158">
    <property type="entry name" value="DUF247_pln"/>
</dbReference>
<keyword evidence="1" id="KW-0175">Coiled coil</keyword>
<evidence type="ECO:0000256" key="2">
    <source>
        <dbReference type="SAM" id="Phobius"/>
    </source>
</evidence>
<dbReference type="PANTHER" id="PTHR31170">
    <property type="entry name" value="BNAC04G53230D PROTEIN"/>
    <property type="match status" value="1"/>
</dbReference>
<keyword evidence="2" id="KW-0812">Transmembrane</keyword>
<proteinExistence type="predicted"/>
<keyword evidence="4" id="KW-1185">Reference proteome</keyword>
<comment type="caution">
    <text evidence="3">The sequence shown here is derived from an EMBL/GenBank/DDBJ whole genome shotgun (WGS) entry which is preliminary data.</text>
</comment>
<sequence>MSETRDHVSVLIDSSLHLSSDSPSSPTIFRVNHDMRHDSEKLYDPKVVSIGPYHHQTAHLQKMQPLKHTYLRGLLARRGESTVDRYVAAVRPLEEKARNSYSDPIGLNPDELVKILVVDGLFVVELLRKNGLDEVDPIFRYQHVPVVVKRDLMLVENQVPFFVLYRLFAMTRGENPHDNIFYLVRYFADDISPWREDSDFRSTSKPVENYADDHLHGLVYKILFEKMKSDKKNVEQQQQQEETKVEFERNNCLDITFVKKILFKKRKAGRPVEGNFMTINSASELQETGIKFQRSTSPFITFNRGVLSIPKLYVADETESILKNLIVYEQFFTGDSPKYVKDYTFFLQCLVNQPKDVEILRQHGILGNLLGEDKMVCPLFGSLGRDTLTSPYDFYAGVCKEVNGYCNRRGNRWMAVLRRDYFNNPWSFIKFCAASLLLLLTVIQTLFTVLGYGNARSN</sequence>
<evidence type="ECO:0000256" key="1">
    <source>
        <dbReference type="SAM" id="Coils"/>
    </source>
</evidence>
<keyword evidence="2" id="KW-0472">Membrane</keyword>
<accession>A0A9N7NHK9</accession>